<dbReference type="Gene3D" id="3.30.420.10">
    <property type="entry name" value="Ribonuclease H-like superfamily/Ribonuclease H"/>
    <property type="match status" value="1"/>
</dbReference>
<organism evidence="8 9">
    <name type="scientific">Candidatus Abzuiibacterium crystallinum</name>
    <dbReference type="NCBI Taxonomy" id="1974748"/>
    <lineage>
        <taxon>Bacteria</taxon>
        <taxon>Pseudomonadati</taxon>
        <taxon>Candidatus Omnitrophota</taxon>
        <taxon>Candidatus Abzuiibacterium</taxon>
    </lineage>
</organism>
<proteinExistence type="inferred from homology"/>
<comment type="subcellular location">
    <subcellularLocation>
        <location evidence="6">Cytoplasm</location>
    </subcellularLocation>
</comment>
<dbReference type="EC" id="3.1.-.-" evidence="6"/>
<dbReference type="Pfam" id="PF00929">
    <property type="entry name" value="RNase_T"/>
    <property type="match status" value="1"/>
</dbReference>
<comment type="caution">
    <text evidence="8">The sequence shown here is derived from an EMBL/GenBank/DDBJ whole genome shotgun (WGS) entry which is preliminary data.</text>
</comment>
<dbReference type="CDD" id="cd06135">
    <property type="entry name" value="Orn"/>
    <property type="match status" value="1"/>
</dbReference>
<sequence>MTDLKQASNLLWIDLEMTGLNPDKDHILEIASIVTDAHLNIIAEGPDLVIHQSTKILNHMDPWSQKQHEKSGLVDSIKASKISLAEAERRTLEFVKQYCVAGDTTLCGNAVHHDRRFIIKYMPTLNEFLHYRLVDVSSIKVLVNRWYPPDKNKPQKGNAHRALMDIRESIDELRYYREHYFRPVEP</sequence>
<evidence type="ECO:0000256" key="1">
    <source>
        <dbReference type="ARBA" id="ARBA00009921"/>
    </source>
</evidence>
<comment type="similarity">
    <text evidence="1 6">Belongs to the oligoribonuclease family.</text>
</comment>
<dbReference type="HAMAP" id="MF_00045">
    <property type="entry name" value="Oligoribonuclease"/>
    <property type="match status" value="1"/>
</dbReference>
<feature type="active site" evidence="6">
    <location>
        <position position="131"/>
    </location>
</feature>
<dbReference type="SUPFAM" id="SSF53098">
    <property type="entry name" value="Ribonuclease H-like"/>
    <property type="match status" value="1"/>
</dbReference>
<protein>
    <recommendedName>
        <fullName evidence="5 6">Oligoribonuclease</fullName>
        <ecNumber evidence="6">3.1.-.-</ecNumber>
    </recommendedName>
</protein>
<evidence type="ECO:0000313" key="9">
    <source>
        <dbReference type="Proteomes" id="UP000230859"/>
    </source>
</evidence>
<evidence type="ECO:0000256" key="4">
    <source>
        <dbReference type="ARBA" id="ARBA00022839"/>
    </source>
</evidence>
<accession>A0A2H0LQ86</accession>
<evidence type="ECO:0000256" key="3">
    <source>
        <dbReference type="ARBA" id="ARBA00022801"/>
    </source>
</evidence>
<dbReference type="PANTHER" id="PTHR11046:SF0">
    <property type="entry name" value="OLIGORIBONUCLEASE, MITOCHONDRIAL"/>
    <property type="match status" value="1"/>
</dbReference>
<evidence type="ECO:0000259" key="7">
    <source>
        <dbReference type="SMART" id="SM00479"/>
    </source>
</evidence>
<feature type="domain" description="Exonuclease" evidence="7">
    <location>
        <begin position="9"/>
        <end position="182"/>
    </location>
</feature>
<dbReference type="InterPro" id="IPR013520">
    <property type="entry name" value="Ribonucl_H"/>
</dbReference>
<dbReference type="AlphaFoldDB" id="A0A2H0LQ86"/>
<dbReference type="NCBIfam" id="NF003765">
    <property type="entry name" value="PRK05359.1"/>
    <property type="match status" value="1"/>
</dbReference>
<dbReference type="InterPro" id="IPR036397">
    <property type="entry name" value="RNaseH_sf"/>
</dbReference>
<evidence type="ECO:0000313" key="8">
    <source>
        <dbReference type="EMBL" id="PIQ86603.1"/>
    </source>
</evidence>
<evidence type="ECO:0000256" key="2">
    <source>
        <dbReference type="ARBA" id="ARBA00022722"/>
    </source>
</evidence>
<dbReference type="GO" id="GO:0006259">
    <property type="term" value="P:DNA metabolic process"/>
    <property type="evidence" value="ECO:0007669"/>
    <property type="project" value="UniProtKB-ARBA"/>
</dbReference>
<evidence type="ECO:0000256" key="5">
    <source>
        <dbReference type="ARBA" id="ARBA00070964"/>
    </source>
</evidence>
<dbReference type="GO" id="GO:0003676">
    <property type="term" value="F:nucleic acid binding"/>
    <property type="evidence" value="ECO:0007669"/>
    <property type="project" value="InterPro"/>
</dbReference>
<keyword evidence="2 6" id="KW-0540">Nuclease</keyword>
<keyword evidence="3 6" id="KW-0378">Hydrolase</keyword>
<dbReference type="FunFam" id="3.30.420.10:FF:000003">
    <property type="entry name" value="Oligoribonuclease"/>
    <property type="match status" value="1"/>
</dbReference>
<keyword evidence="4 6" id="KW-0269">Exonuclease</keyword>
<dbReference type="PANTHER" id="PTHR11046">
    <property type="entry name" value="OLIGORIBONUCLEASE, MITOCHONDRIAL"/>
    <property type="match status" value="1"/>
</dbReference>
<reference evidence="8 9" key="1">
    <citation type="submission" date="2017-09" db="EMBL/GenBank/DDBJ databases">
        <title>Depth-based differentiation of microbial function through sediment-hosted aquifers and enrichment of novel symbionts in the deep terrestrial subsurface.</title>
        <authorList>
            <person name="Probst A.J."/>
            <person name="Ladd B."/>
            <person name="Jarett J.K."/>
            <person name="Geller-Mcgrath D.E."/>
            <person name="Sieber C.M."/>
            <person name="Emerson J.B."/>
            <person name="Anantharaman K."/>
            <person name="Thomas B.C."/>
            <person name="Malmstrom R."/>
            <person name="Stieglmeier M."/>
            <person name="Klingl A."/>
            <person name="Woyke T."/>
            <person name="Ryan C.M."/>
            <person name="Banfield J.F."/>
        </authorList>
    </citation>
    <scope>NUCLEOTIDE SEQUENCE [LARGE SCALE GENOMIC DNA]</scope>
    <source>
        <strain evidence="8">CG11_big_fil_rev_8_21_14_0_20_45_26</strain>
    </source>
</reference>
<dbReference type="GO" id="GO:0005737">
    <property type="term" value="C:cytoplasm"/>
    <property type="evidence" value="ECO:0007669"/>
    <property type="project" value="UniProtKB-SubCell"/>
</dbReference>
<evidence type="ECO:0000256" key="6">
    <source>
        <dbReference type="HAMAP-Rule" id="MF_00045"/>
    </source>
</evidence>
<dbReference type="InterPro" id="IPR022894">
    <property type="entry name" value="Oligoribonuclease"/>
</dbReference>
<keyword evidence="6" id="KW-0963">Cytoplasm</keyword>
<dbReference type="Proteomes" id="UP000230859">
    <property type="component" value="Unassembled WGS sequence"/>
</dbReference>
<dbReference type="GO" id="GO:0000175">
    <property type="term" value="F:3'-5'-RNA exonuclease activity"/>
    <property type="evidence" value="ECO:0007669"/>
    <property type="project" value="InterPro"/>
</dbReference>
<gene>
    <name evidence="6" type="primary">orn</name>
    <name evidence="8" type="ORF">COV74_04290</name>
</gene>
<dbReference type="InterPro" id="IPR012337">
    <property type="entry name" value="RNaseH-like_sf"/>
</dbReference>
<dbReference type="EMBL" id="PCVY01000040">
    <property type="protein sequence ID" value="PIQ86603.1"/>
    <property type="molecule type" value="Genomic_DNA"/>
</dbReference>
<comment type="function">
    <text evidence="6">3'-to-5' exoribonuclease specific for small oligoribonucleotides.</text>
</comment>
<dbReference type="SMART" id="SM00479">
    <property type="entry name" value="EXOIII"/>
    <property type="match status" value="1"/>
</dbReference>
<name>A0A2H0LQ86_9BACT</name>